<name>A0ACB0YIC3_MELEN</name>
<reference evidence="1" key="1">
    <citation type="submission" date="2023-11" db="EMBL/GenBank/DDBJ databases">
        <authorList>
            <person name="Poullet M."/>
        </authorList>
    </citation>
    <scope>NUCLEOTIDE SEQUENCE</scope>
    <source>
        <strain evidence="1">E1834</strain>
    </source>
</reference>
<evidence type="ECO:0000313" key="2">
    <source>
        <dbReference type="Proteomes" id="UP001497535"/>
    </source>
</evidence>
<accession>A0ACB0YIC3</accession>
<keyword evidence="2" id="KW-1185">Reference proteome</keyword>
<evidence type="ECO:0000313" key="1">
    <source>
        <dbReference type="EMBL" id="CAK5047941.1"/>
    </source>
</evidence>
<gene>
    <name evidence="1" type="ORF">MENTE1834_LOCUS12549</name>
</gene>
<proteinExistence type="predicted"/>
<organism evidence="1 2">
    <name type="scientific">Meloidogyne enterolobii</name>
    <name type="common">Root-knot nematode worm</name>
    <name type="synonym">Meloidogyne mayaguensis</name>
    <dbReference type="NCBI Taxonomy" id="390850"/>
    <lineage>
        <taxon>Eukaryota</taxon>
        <taxon>Metazoa</taxon>
        <taxon>Ecdysozoa</taxon>
        <taxon>Nematoda</taxon>
        <taxon>Chromadorea</taxon>
        <taxon>Rhabditida</taxon>
        <taxon>Tylenchina</taxon>
        <taxon>Tylenchomorpha</taxon>
        <taxon>Tylenchoidea</taxon>
        <taxon>Meloidogynidae</taxon>
        <taxon>Meloidogyninae</taxon>
        <taxon>Meloidogyne</taxon>
    </lineage>
</organism>
<comment type="caution">
    <text evidence="1">The sequence shown here is derived from an EMBL/GenBank/DDBJ whole genome shotgun (WGS) entry which is preliminary data.</text>
</comment>
<dbReference type="EMBL" id="CAVMJV010000013">
    <property type="protein sequence ID" value="CAK5047941.1"/>
    <property type="molecule type" value="Genomic_DNA"/>
</dbReference>
<sequence length="65" mass="8167">MWAYLNNTILKEQCLFDRVMRWVYFVQDIFLLTYLFKSFGIIWVRFRVFSFVLYFIFPCFLLTSR</sequence>
<dbReference type="Proteomes" id="UP001497535">
    <property type="component" value="Unassembled WGS sequence"/>
</dbReference>
<protein>
    <submittedName>
        <fullName evidence="1">Uncharacterized protein</fullName>
    </submittedName>
</protein>